<protein>
    <submittedName>
        <fullName evidence="2">Uncharacterized protein</fullName>
    </submittedName>
</protein>
<reference evidence="2 3" key="1">
    <citation type="submission" date="2021-05" db="EMBL/GenBank/DDBJ databases">
        <title>Aequorivita echinoideorum JCM 30378 genome.</title>
        <authorList>
            <person name="Zhang H."/>
            <person name="Li C."/>
        </authorList>
    </citation>
    <scope>NUCLEOTIDE SEQUENCE [LARGE SCALE GENOMIC DNA]</scope>
    <source>
        <strain evidence="2 3">JCM30378</strain>
    </source>
</reference>
<feature type="region of interest" description="Disordered" evidence="1">
    <location>
        <begin position="283"/>
        <end position="336"/>
    </location>
</feature>
<keyword evidence="3" id="KW-1185">Reference proteome</keyword>
<evidence type="ECO:0000313" key="2">
    <source>
        <dbReference type="EMBL" id="MBT0607615.1"/>
    </source>
</evidence>
<dbReference type="EMBL" id="JAHCTB010000002">
    <property type="protein sequence ID" value="MBT0607615.1"/>
    <property type="molecule type" value="Genomic_DNA"/>
</dbReference>
<feature type="compositionally biased region" description="Polar residues" evidence="1">
    <location>
        <begin position="306"/>
        <end position="315"/>
    </location>
</feature>
<name>A0ABS5S6Z1_9FLAO</name>
<feature type="compositionally biased region" description="Basic and acidic residues" evidence="1">
    <location>
        <begin position="322"/>
        <end position="336"/>
    </location>
</feature>
<dbReference type="RefSeq" id="WP_214112472.1">
    <property type="nucleotide sequence ID" value="NZ_JAHCTB010000002.1"/>
</dbReference>
<dbReference type="Proteomes" id="UP001297092">
    <property type="component" value="Unassembled WGS sequence"/>
</dbReference>
<evidence type="ECO:0000313" key="3">
    <source>
        <dbReference type="Proteomes" id="UP001297092"/>
    </source>
</evidence>
<accession>A0ABS5S6Z1</accession>
<gene>
    <name evidence="2" type="ORF">KIV10_05420</name>
</gene>
<organism evidence="2 3">
    <name type="scientific">Aequorivita echinoideorum</name>
    <dbReference type="NCBI Taxonomy" id="1549647"/>
    <lineage>
        <taxon>Bacteria</taxon>
        <taxon>Pseudomonadati</taxon>
        <taxon>Bacteroidota</taxon>
        <taxon>Flavobacteriia</taxon>
        <taxon>Flavobacteriales</taxon>
        <taxon>Flavobacteriaceae</taxon>
        <taxon>Aequorivita</taxon>
    </lineage>
</organism>
<proteinExistence type="predicted"/>
<feature type="compositionally biased region" description="Low complexity" evidence="1">
    <location>
        <begin position="291"/>
        <end position="305"/>
    </location>
</feature>
<sequence length="588" mass="67845">MTPFTNSPSQIGSLIHQNFATPQQKSPKVYRYAYLDKEAINATIQNAMRAANEFNKAQKEKSSSIIKINQHLRKAAKDQKHTIKQRVLHKEFIAAEGLRTADPETYNSAMLKFNRNHSTNFLMREWPTLKNELATFNHLVIFFAAQVRDNNARKMNAGVSTTGILPRLRTNSESLRRYKVEGVPQCRFKNEAILRHVHALVEAGILVNYKNHGPNVGFSVEFSPEILEVKDHDPAKSQNTAKQIVTKSKTCKAGYSGLVTGTVLNNHENKGDASPSPEIRIGASAPDLPHKNTYQTTYKNNNKTTGSVTNPQEQANRGADFSPEKNAVHRKPTESDKLTAQIRDQWQLCKELEADHHTQHIPIDGRILEKEAQNGTMSQQFFRMLLFQEFMKYISRLKLGNQSAAGAFFNAFEELFDKKMITFTGKYFTKTAMLDEFHKWIWMVDCAERWGKKRNWDFLYINDYLDTARRDAKEMGFWYLEKQWNANERKKATRKAKRKANQEAHGKRKIKIKAERLEKYGLRSIKPGTNSRARTDYEKARMAVRRFLKKEIQFDELYRYCQANLNETIVTGLENLIASERKNLTLKK</sequence>
<evidence type="ECO:0000256" key="1">
    <source>
        <dbReference type="SAM" id="MobiDB-lite"/>
    </source>
</evidence>
<comment type="caution">
    <text evidence="2">The sequence shown here is derived from an EMBL/GenBank/DDBJ whole genome shotgun (WGS) entry which is preliminary data.</text>
</comment>